<dbReference type="InterPro" id="IPR036643">
    <property type="entry name" value="RNApol_insert_sf"/>
</dbReference>
<dbReference type="GO" id="GO:0000428">
    <property type="term" value="C:DNA-directed RNA polymerase complex"/>
    <property type="evidence" value="ECO:0007669"/>
    <property type="project" value="UniProtKB-KW"/>
</dbReference>
<dbReference type="AlphaFoldDB" id="I0J3P0"/>
<dbReference type="InterPro" id="IPR011263">
    <property type="entry name" value="DNA-dir_RNA_pol_RpoA/D/Rpb3"/>
</dbReference>
<evidence type="ECO:0000259" key="6">
    <source>
        <dbReference type="SMART" id="SM00662"/>
    </source>
</evidence>
<evidence type="ECO:0000256" key="4">
    <source>
        <dbReference type="ARBA" id="ARBA00026088"/>
    </source>
</evidence>
<evidence type="ECO:0000256" key="1">
    <source>
        <dbReference type="ARBA" id="ARBA00004026"/>
    </source>
</evidence>
<dbReference type="InterPro" id="IPR011262">
    <property type="entry name" value="DNA-dir_RNA_pol_insert"/>
</dbReference>
<dbReference type="Gene3D" id="2.170.120.12">
    <property type="entry name" value="DNA-directed RNA polymerase, insert domain"/>
    <property type="match status" value="1"/>
</dbReference>
<evidence type="ECO:0000313" key="7">
    <source>
        <dbReference type="EMBL" id="CCE26513.1"/>
    </source>
</evidence>
<dbReference type="Pfam" id="PF01000">
    <property type="entry name" value="RNA_pol_A_bac"/>
    <property type="match status" value="1"/>
</dbReference>
<comment type="subunit">
    <text evidence="4">In plastids the minimal PEP RNA polymerase catalytic core is composed of four subunits: alpha, beta, beta', and beta''. When a (nuclear-encoded) sigma factor is associated with the core the holoenzyme is formed, which can initiate transcription.</text>
</comment>
<keyword evidence="7" id="KW-0934">Plastid</keyword>
<dbReference type="RefSeq" id="YP_006234225.1">
    <property type="nucleotide sequence ID" value="NC_017754.2"/>
</dbReference>
<keyword evidence="3" id="KW-0804">Transcription</keyword>
<dbReference type="EMBL" id="HE605038">
    <property type="protein sequence ID" value="CCE26513.1"/>
    <property type="molecule type" value="Genomic_DNA"/>
</dbReference>
<dbReference type="Pfam" id="PF01193">
    <property type="entry name" value="RNA_pol_L"/>
    <property type="match status" value="1"/>
</dbReference>
<dbReference type="GO" id="GO:0046983">
    <property type="term" value="F:protein dimerization activity"/>
    <property type="evidence" value="ECO:0007669"/>
    <property type="project" value="InterPro"/>
</dbReference>
<comment type="function">
    <text evidence="1">DNA-dependent RNA polymerase catalyzes the transcription of DNA into RNA using the four ribonucleoside triphosphates as substrates.</text>
</comment>
<name>I0J3P0_9EUGL</name>
<dbReference type="GO" id="GO:0006351">
    <property type="term" value="P:DNA-templated transcription"/>
    <property type="evidence" value="ECO:0007669"/>
    <property type="project" value="InterPro"/>
</dbReference>
<geneLocation type="plastid" evidence="7"/>
<protein>
    <recommendedName>
        <fullName evidence="5">Plastid-encoded RNA polymerase subunit alpha</fullName>
    </recommendedName>
</protein>
<evidence type="ECO:0000256" key="2">
    <source>
        <dbReference type="ARBA" id="ARBA00022478"/>
    </source>
</evidence>
<dbReference type="InterPro" id="IPR036603">
    <property type="entry name" value="RBP11-like"/>
</dbReference>
<dbReference type="GeneID" id="12354987"/>
<reference evidence="7" key="1">
    <citation type="journal article" date="2012" name="PLoS ONE">
        <title>The plastid genome of eutreptiella provides a window into the process of secondary endosymbiosis of plastid in euglenids.</title>
        <authorList>
            <person name="Hrda S."/>
            <person name="Fousek J."/>
            <person name="Szabova J."/>
            <person name="Hampl V."/>
            <person name="Vlcek C."/>
        </authorList>
    </citation>
    <scope>NUCLEOTIDE SEQUENCE</scope>
    <source>
        <strain evidence="7">K-0333</strain>
    </source>
</reference>
<evidence type="ECO:0000256" key="5">
    <source>
        <dbReference type="ARBA" id="ARBA00031776"/>
    </source>
</evidence>
<feature type="domain" description="DNA-directed RNA polymerase RpoA/D/Rpb3-type" evidence="6">
    <location>
        <begin position="21"/>
        <end position="279"/>
    </location>
</feature>
<gene>
    <name evidence="7" type="primary">rpoA</name>
</gene>
<dbReference type="SUPFAM" id="SSF55257">
    <property type="entry name" value="RBP11-like subunits of RNA polymerase"/>
    <property type="match status" value="1"/>
</dbReference>
<dbReference type="SMART" id="SM00662">
    <property type="entry name" value="RPOLD"/>
    <property type="match status" value="1"/>
</dbReference>
<dbReference type="SUPFAM" id="SSF56553">
    <property type="entry name" value="Insert subdomain of RNA polymerase alpha subunit"/>
    <property type="match status" value="1"/>
</dbReference>
<proteinExistence type="predicted"/>
<dbReference type="Gene3D" id="3.30.1360.10">
    <property type="entry name" value="RNA polymerase, RBP11-like subunit"/>
    <property type="match status" value="1"/>
</dbReference>
<organism evidence="7">
    <name type="scientific">Eutreptiella gymnastica</name>
    <dbReference type="NCBI Taxonomy" id="73025"/>
    <lineage>
        <taxon>Eukaryota</taxon>
        <taxon>Discoba</taxon>
        <taxon>Euglenozoa</taxon>
        <taxon>Euglenida</taxon>
        <taxon>Spirocuta</taxon>
        <taxon>Euglenophyceae</taxon>
        <taxon>Eutreptiales</taxon>
        <taxon>Eutreptiaceae</taxon>
        <taxon>Eutreptiella</taxon>
    </lineage>
</organism>
<sequence length="281" mass="32006">MSNKSLVKCVVSRAETPLTHYSRFNIGSFSSGQGITVGNSLRRTLLEFKKNIAITLVKVKIYNAPGINAIVPIHEFSDLVGFRELTSDIFLNLQEIVLKTLHYDNFISSYGLLKVDGPSRITSQNLKLPHNINVVDIDQYIGTLVLNYSCNMLFIIESNSIFFQLRNFWQKLDDREACSYYKFYSGKLSPSMLHKLNLNYEEFFECWNINNSTIGLLALNPNFSVIKKVNYAVEEIDSGQSVNELVILEIWTNGSFEPENIILQACLSLSNIYNNLLLSFK</sequence>
<accession>I0J3P0</accession>
<keyword evidence="2 7" id="KW-0240">DNA-directed RNA polymerase</keyword>
<dbReference type="GO" id="GO:0003899">
    <property type="term" value="F:DNA-directed RNA polymerase activity"/>
    <property type="evidence" value="ECO:0007669"/>
    <property type="project" value="InterPro"/>
</dbReference>
<evidence type="ECO:0000256" key="3">
    <source>
        <dbReference type="ARBA" id="ARBA00023163"/>
    </source>
</evidence>